<dbReference type="OrthoDB" id="1144326at2"/>
<organism evidence="1 2">
    <name type="scientific">Nonlabens agnitus</name>
    <dbReference type="NCBI Taxonomy" id="870484"/>
    <lineage>
        <taxon>Bacteria</taxon>
        <taxon>Pseudomonadati</taxon>
        <taxon>Bacteroidota</taxon>
        <taxon>Flavobacteriia</taxon>
        <taxon>Flavobacteriales</taxon>
        <taxon>Flavobacteriaceae</taxon>
        <taxon>Nonlabens</taxon>
    </lineage>
</organism>
<reference evidence="1 2" key="1">
    <citation type="submission" date="2016-11" db="EMBL/GenBank/DDBJ databases">
        <title>Trade-off between light-utilization and light-protection in marine flavobacteria.</title>
        <authorList>
            <person name="Kumagai Y."/>
        </authorList>
    </citation>
    <scope>NUCLEOTIDE SEQUENCE [LARGE SCALE GENOMIC DNA]</scope>
    <source>
        <strain evidence="1 2">JCM 17109</strain>
    </source>
</reference>
<dbReference type="Proteomes" id="UP000239532">
    <property type="component" value="Unassembled WGS sequence"/>
</dbReference>
<keyword evidence="2" id="KW-1185">Reference proteome</keyword>
<accession>A0A2S9WY76</accession>
<protein>
    <submittedName>
        <fullName evidence="1">Uncharacterized protein</fullName>
    </submittedName>
</protein>
<dbReference type="EMBL" id="MQUC01000003">
    <property type="protein sequence ID" value="PRP68413.1"/>
    <property type="molecule type" value="Genomic_DNA"/>
</dbReference>
<proteinExistence type="predicted"/>
<gene>
    <name evidence="1" type="ORF">BST86_12955</name>
</gene>
<name>A0A2S9WY76_9FLAO</name>
<comment type="caution">
    <text evidence="1">The sequence shown here is derived from an EMBL/GenBank/DDBJ whole genome shotgun (WGS) entry which is preliminary data.</text>
</comment>
<sequence length="89" mass="10116">MDIEHIKADLALRVQNLMASRRKANSTIPLKTWKDKVADANNLVKKVYETLYEVLQTNGIEFSSNKELDGLISMLEPSVNDIIIKNIED</sequence>
<evidence type="ECO:0000313" key="2">
    <source>
        <dbReference type="Proteomes" id="UP000239532"/>
    </source>
</evidence>
<evidence type="ECO:0000313" key="1">
    <source>
        <dbReference type="EMBL" id="PRP68413.1"/>
    </source>
</evidence>
<dbReference type="AlphaFoldDB" id="A0A2S9WY76"/>